<accession>A0ABT3GJK6</accession>
<keyword evidence="1" id="KW-0472">Membrane</keyword>
<feature type="transmembrane region" description="Helical" evidence="1">
    <location>
        <begin position="76"/>
        <end position="94"/>
    </location>
</feature>
<name>A0ABT3GJK6_9BACT</name>
<keyword evidence="1" id="KW-0812">Transmembrane</keyword>
<comment type="caution">
    <text evidence="2">The sequence shown here is derived from an EMBL/GenBank/DDBJ whole genome shotgun (WGS) entry which is preliminary data.</text>
</comment>
<dbReference type="RefSeq" id="WP_264487770.1">
    <property type="nucleotide sequence ID" value="NZ_JAPDDT010000005.1"/>
</dbReference>
<reference evidence="2 3" key="1">
    <citation type="submission" date="2022-10" db="EMBL/GenBank/DDBJ databases">
        <title>Luteolibacter arcticus strain CCTCC AB 2014275, whole genome shotgun sequencing project.</title>
        <authorList>
            <person name="Zhao G."/>
            <person name="Shen L."/>
        </authorList>
    </citation>
    <scope>NUCLEOTIDE SEQUENCE [LARGE SCALE GENOMIC DNA]</scope>
    <source>
        <strain evidence="2 3">CCTCC AB 2014275</strain>
    </source>
</reference>
<evidence type="ECO:0000313" key="2">
    <source>
        <dbReference type="EMBL" id="MCW1923661.1"/>
    </source>
</evidence>
<feature type="transmembrane region" description="Helical" evidence="1">
    <location>
        <begin position="12"/>
        <end position="39"/>
    </location>
</feature>
<gene>
    <name evidence="2" type="ORF">OKA05_13935</name>
</gene>
<proteinExistence type="predicted"/>
<feature type="transmembrane region" description="Helical" evidence="1">
    <location>
        <begin position="319"/>
        <end position="341"/>
    </location>
</feature>
<dbReference type="EMBL" id="JAPDDT010000005">
    <property type="protein sequence ID" value="MCW1923661.1"/>
    <property type="molecule type" value="Genomic_DNA"/>
</dbReference>
<protein>
    <submittedName>
        <fullName evidence="2">Uncharacterized protein</fullName>
    </submittedName>
</protein>
<feature type="transmembrane region" description="Helical" evidence="1">
    <location>
        <begin position="124"/>
        <end position="141"/>
    </location>
</feature>
<sequence>MDPPPIRPRRSVVLTAAGWLFIVTGTLLLPISVISLLMILARSYGTASADAIGFLSVVVAPPAALVTGIGLRCRRAWAWPVALLLAGFLVALNIRDLLDHRSTTETTVSPSGVRTTVLASPPNYHSLPLIAVGAALIAMLLRRPVRSELRVARAAAVSMTRPTSHDLKRDWRVGHRGRDGMYYEEEHGGNWQRIDIDGEMLMGPAHHVIYFASPAAWQRYPEWARHRREEIIARIKSEFRPPDYEYEDGGTVAATHPSPLKTTPQQWGALALVIAILLALAVGMGWLVKSGLERDATWFPAKRSSMQRAVARQAEPATYWMAISLYAAIGLGAGGFALWMLREGFRSRRQ</sequence>
<dbReference type="Proteomes" id="UP001320876">
    <property type="component" value="Unassembled WGS sequence"/>
</dbReference>
<keyword evidence="3" id="KW-1185">Reference proteome</keyword>
<organism evidence="2 3">
    <name type="scientific">Luteolibacter arcticus</name>
    <dbReference type="NCBI Taxonomy" id="1581411"/>
    <lineage>
        <taxon>Bacteria</taxon>
        <taxon>Pseudomonadati</taxon>
        <taxon>Verrucomicrobiota</taxon>
        <taxon>Verrucomicrobiia</taxon>
        <taxon>Verrucomicrobiales</taxon>
        <taxon>Verrucomicrobiaceae</taxon>
        <taxon>Luteolibacter</taxon>
    </lineage>
</organism>
<keyword evidence="1" id="KW-1133">Transmembrane helix</keyword>
<evidence type="ECO:0000256" key="1">
    <source>
        <dbReference type="SAM" id="Phobius"/>
    </source>
</evidence>
<feature type="transmembrane region" description="Helical" evidence="1">
    <location>
        <begin position="51"/>
        <end position="69"/>
    </location>
</feature>
<feature type="transmembrane region" description="Helical" evidence="1">
    <location>
        <begin position="267"/>
        <end position="288"/>
    </location>
</feature>
<evidence type="ECO:0000313" key="3">
    <source>
        <dbReference type="Proteomes" id="UP001320876"/>
    </source>
</evidence>